<feature type="domain" description="Type I restriction modification DNA specificity" evidence="4">
    <location>
        <begin position="1"/>
        <end position="168"/>
    </location>
</feature>
<dbReference type="GO" id="GO:0003677">
    <property type="term" value="F:DNA binding"/>
    <property type="evidence" value="ECO:0007669"/>
    <property type="project" value="UniProtKB-KW"/>
</dbReference>
<dbReference type="Pfam" id="PF01420">
    <property type="entry name" value="Methylase_S"/>
    <property type="match status" value="2"/>
</dbReference>
<reference evidence="5" key="1">
    <citation type="submission" date="2021-08" db="EMBL/GenBank/DDBJ databases">
        <title>Draft genome sequence of the GABA producer Bifidobacterium adolescentis 4-2, isolated from healthy human feces.</title>
        <authorList>
            <person name="Altaib H."/>
            <person name="Niwa R."/>
            <person name="Abe M."/>
            <person name="Suzuki T."/>
        </authorList>
    </citation>
    <scope>NUCLEOTIDE SEQUENCE</scope>
    <source>
        <strain evidence="5">4-2</strain>
    </source>
</reference>
<keyword evidence="3" id="KW-0238">DNA-binding</keyword>
<evidence type="ECO:0000256" key="1">
    <source>
        <dbReference type="ARBA" id="ARBA00010923"/>
    </source>
</evidence>
<keyword evidence="2" id="KW-0680">Restriction system</keyword>
<dbReference type="InterPro" id="IPR044946">
    <property type="entry name" value="Restrct_endonuc_typeI_TRD_sf"/>
</dbReference>
<name>A0AAN4VLQ7_BIFAD</name>
<feature type="domain" description="Type I restriction modification DNA specificity" evidence="4">
    <location>
        <begin position="193"/>
        <end position="324"/>
    </location>
</feature>
<dbReference type="Proteomes" id="UP000886943">
    <property type="component" value="Unassembled WGS sequence"/>
</dbReference>
<dbReference type="SUPFAM" id="SSF116734">
    <property type="entry name" value="DNA methylase specificity domain"/>
    <property type="match status" value="2"/>
</dbReference>
<organism evidence="5 6">
    <name type="scientific">Bifidobacterium adolescentis</name>
    <dbReference type="NCBI Taxonomy" id="1680"/>
    <lineage>
        <taxon>Bacteria</taxon>
        <taxon>Bacillati</taxon>
        <taxon>Actinomycetota</taxon>
        <taxon>Actinomycetes</taxon>
        <taxon>Bifidobacteriales</taxon>
        <taxon>Bifidobacteriaceae</taxon>
        <taxon>Bifidobacterium</taxon>
    </lineage>
</organism>
<dbReference type="PANTHER" id="PTHR30408">
    <property type="entry name" value="TYPE-1 RESTRICTION ENZYME ECOKI SPECIFICITY PROTEIN"/>
    <property type="match status" value="1"/>
</dbReference>
<dbReference type="Gene3D" id="3.90.220.20">
    <property type="entry name" value="DNA methylase specificity domains"/>
    <property type="match status" value="2"/>
</dbReference>
<protein>
    <submittedName>
        <fullName evidence="5">Type I restriction-modification system specificity subunit S</fullName>
    </submittedName>
</protein>
<dbReference type="EMBL" id="BPPZ01000002">
    <property type="protein sequence ID" value="GJD13640.1"/>
    <property type="molecule type" value="Genomic_DNA"/>
</dbReference>
<dbReference type="CDD" id="cd17262">
    <property type="entry name" value="RMtype1_S_Aco12261I-TRD2-CR2"/>
    <property type="match status" value="1"/>
</dbReference>
<sequence length="380" mass="42175">MRLGDICSKIGSGATPRGGKEAYSASGIPIIRSQNVLDWSFSSNGLAYLNDEQARTLSNVEVHQGDILLNITGDSVARACIVPSDVIPARVNQHVAILRPKEKANATFILAWLQTNKDLLLKLASSGATRNALTKRMLEGLDINLPSIDIQNHIAALISLIQSKINLNIKLNGYLLELATTRFEQALFKSNRVVRLGDIVKLEDSKRVPLNSRDRDARKGPYPYYGATSIMDYVDDYLFDGIRVLLGEDGSVIDESGRPILQYVWGKYWVNNHAHILAAASDYSLEAIYIALQRTPISHIVTGAVQRKISQRNLNKLKLEMPDAKSLEYLQDIFAAYRCNCEENRGLVSLRDALLPKLMSGEIDVSKIDVAQLNSHLAEY</sequence>
<comment type="caution">
    <text evidence="5">The sequence shown here is derived from an EMBL/GenBank/DDBJ whole genome shotgun (WGS) entry which is preliminary data.</text>
</comment>
<evidence type="ECO:0000313" key="5">
    <source>
        <dbReference type="EMBL" id="GJD13640.1"/>
    </source>
</evidence>
<dbReference type="RefSeq" id="WP_081026599.1">
    <property type="nucleotide sequence ID" value="NZ_BPPZ01000002.1"/>
</dbReference>
<dbReference type="InterPro" id="IPR000055">
    <property type="entry name" value="Restrct_endonuc_typeI_TRD"/>
</dbReference>
<dbReference type="InterPro" id="IPR052021">
    <property type="entry name" value="Type-I_RS_S_subunit"/>
</dbReference>
<evidence type="ECO:0000256" key="3">
    <source>
        <dbReference type="ARBA" id="ARBA00023125"/>
    </source>
</evidence>
<dbReference type="AlphaFoldDB" id="A0AAN4VLQ7"/>
<evidence type="ECO:0000259" key="4">
    <source>
        <dbReference type="Pfam" id="PF01420"/>
    </source>
</evidence>
<dbReference type="PANTHER" id="PTHR30408:SF13">
    <property type="entry name" value="TYPE I RESTRICTION ENZYME HINDI SPECIFICITY SUBUNIT"/>
    <property type="match status" value="1"/>
</dbReference>
<gene>
    <name evidence="5" type="primary">hsdS</name>
    <name evidence="5" type="ORF">BIFAD42_06240</name>
</gene>
<evidence type="ECO:0000313" key="6">
    <source>
        <dbReference type="Proteomes" id="UP000886943"/>
    </source>
</evidence>
<comment type="similarity">
    <text evidence="1">Belongs to the type-I restriction system S methylase family.</text>
</comment>
<accession>A0AAN4VLQ7</accession>
<evidence type="ECO:0000256" key="2">
    <source>
        <dbReference type="ARBA" id="ARBA00022747"/>
    </source>
</evidence>
<proteinExistence type="inferred from homology"/>
<dbReference type="GO" id="GO:0009307">
    <property type="term" value="P:DNA restriction-modification system"/>
    <property type="evidence" value="ECO:0007669"/>
    <property type="project" value="UniProtKB-KW"/>
</dbReference>